<dbReference type="InterPro" id="IPR007712">
    <property type="entry name" value="RelE/ParE_toxin"/>
</dbReference>
<keyword evidence="1" id="KW-1277">Toxin-antitoxin system</keyword>
<gene>
    <name evidence="2" type="ORF">GCM10007100_30030</name>
</gene>
<accession>A0A918TTL6</accession>
<organism evidence="2 3">
    <name type="scientific">Roseibacillus persicicus</name>
    <dbReference type="NCBI Taxonomy" id="454148"/>
    <lineage>
        <taxon>Bacteria</taxon>
        <taxon>Pseudomonadati</taxon>
        <taxon>Verrucomicrobiota</taxon>
        <taxon>Verrucomicrobiia</taxon>
        <taxon>Verrucomicrobiales</taxon>
        <taxon>Verrucomicrobiaceae</taxon>
        <taxon>Roseibacillus</taxon>
    </lineage>
</organism>
<reference evidence="2" key="2">
    <citation type="submission" date="2020-09" db="EMBL/GenBank/DDBJ databases">
        <authorList>
            <person name="Sun Q."/>
            <person name="Kim S."/>
        </authorList>
    </citation>
    <scope>NUCLEOTIDE SEQUENCE</scope>
    <source>
        <strain evidence="2">KCTC 12988</strain>
    </source>
</reference>
<dbReference type="Gene3D" id="3.30.2310.20">
    <property type="entry name" value="RelE-like"/>
    <property type="match status" value="1"/>
</dbReference>
<sequence>MKPVLFHPRFQTDLAEALQYYESEAGPETANRFFHSIEIAITEISKNPRLHHFDASGFRGYNFAPFPYHILYFETPRQIAIQVLKHNQRHPTFGLRRQF</sequence>
<dbReference type="Pfam" id="PF05016">
    <property type="entry name" value="ParE_toxin"/>
    <property type="match status" value="1"/>
</dbReference>
<evidence type="ECO:0000313" key="3">
    <source>
        <dbReference type="Proteomes" id="UP000644507"/>
    </source>
</evidence>
<dbReference type="EMBL" id="BMXI01000013">
    <property type="protein sequence ID" value="GHC60633.1"/>
    <property type="molecule type" value="Genomic_DNA"/>
</dbReference>
<reference evidence="2" key="1">
    <citation type="journal article" date="2014" name="Int. J. Syst. Evol. Microbiol.">
        <title>Complete genome sequence of Corynebacterium casei LMG S-19264T (=DSM 44701T), isolated from a smear-ripened cheese.</title>
        <authorList>
            <consortium name="US DOE Joint Genome Institute (JGI-PGF)"/>
            <person name="Walter F."/>
            <person name="Albersmeier A."/>
            <person name="Kalinowski J."/>
            <person name="Ruckert C."/>
        </authorList>
    </citation>
    <scope>NUCLEOTIDE SEQUENCE</scope>
    <source>
        <strain evidence="2">KCTC 12988</strain>
    </source>
</reference>
<dbReference type="Proteomes" id="UP000644507">
    <property type="component" value="Unassembled WGS sequence"/>
</dbReference>
<evidence type="ECO:0008006" key="4">
    <source>
        <dbReference type="Google" id="ProtNLM"/>
    </source>
</evidence>
<proteinExistence type="predicted"/>
<keyword evidence="3" id="KW-1185">Reference proteome</keyword>
<protein>
    <recommendedName>
        <fullName evidence="4">Type II toxin-antitoxin system RelE/ParE family toxin</fullName>
    </recommendedName>
</protein>
<dbReference type="InterPro" id="IPR035093">
    <property type="entry name" value="RelE/ParE_toxin_dom_sf"/>
</dbReference>
<dbReference type="AlphaFoldDB" id="A0A918TTL6"/>
<dbReference type="RefSeq" id="WP_189571578.1">
    <property type="nucleotide sequence ID" value="NZ_BMXI01000013.1"/>
</dbReference>
<evidence type="ECO:0000256" key="1">
    <source>
        <dbReference type="ARBA" id="ARBA00022649"/>
    </source>
</evidence>
<comment type="caution">
    <text evidence="2">The sequence shown here is derived from an EMBL/GenBank/DDBJ whole genome shotgun (WGS) entry which is preliminary data.</text>
</comment>
<evidence type="ECO:0000313" key="2">
    <source>
        <dbReference type="EMBL" id="GHC60633.1"/>
    </source>
</evidence>
<name>A0A918TTL6_9BACT</name>